<dbReference type="GO" id="GO:0009691">
    <property type="term" value="P:cytokinin biosynthetic process"/>
    <property type="evidence" value="ECO:0007669"/>
    <property type="project" value="UniProtKB-UniRule"/>
</dbReference>
<dbReference type="SUPFAM" id="SSF102405">
    <property type="entry name" value="MCP/YpsA-like"/>
    <property type="match status" value="1"/>
</dbReference>
<evidence type="ECO:0000256" key="1">
    <source>
        <dbReference type="ARBA" id="ARBA00006763"/>
    </source>
</evidence>
<keyword evidence="2" id="KW-0378">Hydrolase</keyword>
<dbReference type="InterPro" id="IPR031100">
    <property type="entry name" value="LOG_fam"/>
</dbReference>
<dbReference type="STRING" id="120956.SAMN05421791_103172"/>
<dbReference type="OrthoDB" id="9801098at2"/>
<dbReference type="PANTHER" id="PTHR31223">
    <property type="entry name" value="LOG FAMILY PROTEIN YJL055W"/>
    <property type="match status" value="1"/>
</dbReference>
<reference evidence="3 4" key="1">
    <citation type="submission" date="2016-10" db="EMBL/GenBank/DDBJ databases">
        <authorList>
            <person name="de Groot N.N."/>
        </authorList>
    </citation>
    <scope>NUCLEOTIDE SEQUENCE [LARGE SCALE GENOMIC DNA]</scope>
    <source>
        <strain evidence="3 4">ATCC BAA-466</strain>
    </source>
</reference>
<dbReference type="Gene3D" id="3.40.50.450">
    <property type="match status" value="1"/>
</dbReference>
<dbReference type="NCBIfam" id="TIGR00730">
    <property type="entry name" value="Rossman fold protein, TIGR00730 family"/>
    <property type="match status" value="1"/>
</dbReference>
<name>A0A1G7RT51_9LACT</name>
<sequence>MKIAVYCGASHGNRTVYTQAAIAFGEWIATNNYELIYGGGKVGLMGDIANSVLSHGGKVTGVMPQFLLDREIAHQGLSDLVVVESMAQRKQKMLDLSDVCVALPGGPGTLEEIVEAISWSRVGQNTNPCIFMNVNGYYNGLQKVYQQMVEEGFLLTEDYKQIGFLTNPEQIEGFIKNESRL</sequence>
<gene>
    <name evidence="3" type="ORF">SAMN05421791_103172</name>
</gene>
<dbReference type="Pfam" id="PF03641">
    <property type="entry name" value="Lysine_decarbox"/>
    <property type="match status" value="1"/>
</dbReference>
<dbReference type="EC" id="3.2.2.n1" evidence="2"/>
<dbReference type="EMBL" id="FNCK01000003">
    <property type="protein sequence ID" value="SDG14027.1"/>
    <property type="molecule type" value="Genomic_DNA"/>
</dbReference>
<organism evidence="3 4">
    <name type="scientific">Facklamia miroungae</name>
    <dbReference type="NCBI Taxonomy" id="120956"/>
    <lineage>
        <taxon>Bacteria</taxon>
        <taxon>Bacillati</taxon>
        <taxon>Bacillota</taxon>
        <taxon>Bacilli</taxon>
        <taxon>Lactobacillales</taxon>
        <taxon>Aerococcaceae</taxon>
        <taxon>Facklamia</taxon>
    </lineage>
</organism>
<dbReference type="PANTHER" id="PTHR31223:SF70">
    <property type="entry name" value="LOG FAMILY PROTEIN YJL055W"/>
    <property type="match status" value="1"/>
</dbReference>
<dbReference type="InterPro" id="IPR005269">
    <property type="entry name" value="LOG"/>
</dbReference>
<dbReference type="Proteomes" id="UP000199708">
    <property type="component" value="Unassembled WGS sequence"/>
</dbReference>
<keyword evidence="4" id="KW-1185">Reference proteome</keyword>
<dbReference type="AlphaFoldDB" id="A0A1G7RT51"/>
<dbReference type="RefSeq" id="WP_090289584.1">
    <property type="nucleotide sequence ID" value="NZ_FNCK01000003.1"/>
</dbReference>
<dbReference type="GO" id="GO:0016799">
    <property type="term" value="F:hydrolase activity, hydrolyzing N-glycosyl compounds"/>
    <property type="evidence" value="ECO:0007669"/>
    <property type="project" value="TreeGrafter"/>
</dbReference>
<protein>
    <recommendedName>
        <fullName evidence="2">Cytokinin riboside 5'-monophosphate phosphoribohydrolase</fullName>
        <ecNumber evidence="2">3.2.2.n1</ecNumber>
    </recommendedName>
</protein>
<evidence type="ECO:0000313" key="4">
    <source>
        <dbReference type="Proteomes" id="UP000199708"/>
    </source>
</evidence>
<accession>A0A1G7RT51</accession>
<proteinExistence type="inferred from homology"/>
<keyword evidence="2" id="KW-0203">Cytokinin biosynthesis</keyword>
<comment type="similarity">
    <text evidence="1 2">Belongs to the LOG family.</text>
</comment>
<evidence type="ECO:0000313" key="3">
    <source>
        <dbReference type="EMBL" id="SDG14027.1"/>
    </source>
</evidence>
<evidence type="ECO:0000256" key="2">
    <source>
        <dbReference type="RuleBase" id="RU363015"/>
    </source>
</evidence>
<dbReference type="GO" id="GO:0005829">
    <property type="term" value="C:cytosol"/>
    <property type="evidence" value="ECO:0007669"/>
    <property type="project" value="TreeGrafter"/>
</dbReference>